<evidence type="ECO:0000313" key="2">
    <source>
        <dbReference type="Proteomes" id="UP001626550"/>
    </source>
</evidence>
<dbReference type="Proteomes" id="UP001626550">
    <property type="component" value="Unassembled WGS sequence"/>
</dbReference>
<evidence type="ECO:0000313" key="1">
    <source>
        <dbReference type="EMBL" id="KAL3319306.1"/>
    </source>
</evidence>
<name>A0ABD2QID4_9PLAT</name>
<gene>
    <name evidence="1" type="ORF">Ciccas_002031</name>
</gene>
<comment type="caution">
    <text evidence="1">The sequence shown here is derived from an EMBL/GenBank/DDBJ whole genome shotgun (WGS) entry which is preliminary data.</text>
</comment>
<proteinExistence type="predicted"/>
<reference evidence="1 2" key="1">
    <citation type="submission" date="2024-11" db="EMBL/GenBank/DDBJ databases">
        <title>Adaptive evolution of stress response genes in parasites aligns with host niche diversity.</title>
        <authorList>
            <person name="Hahn C."/>
            <person name="Resl P."/>
        </authorList>
    </citation>
    <scope>NUCLEOTIDE SEQUENCE [LARGE SCALE GENOMIC DNA]</scope>
    <source>
        <strain evidence="1">EGGRZ-B1_66</strain>
        <tissue evidence="1">Body</tissue>
    </source>
</reference>
<accession>A0ABD2QID4</accession>
<keyword evidence="2" id="KW-1185">Reference proteome</keyword>
<sequence length="121" mass="14113">MSVFTAPEAKYQKQARILGAADELDENKCNPPTLWSYLYDDQCTKQEEEDQIVIGGMRRRENERKRKFIKIYAQDELMFKQYHEQEAQVNATLDGRVRKMEQVGMATTMLPEMLASTPSLF</sequence>
<dbReference type="EMBL" id="JBJKFK010000148">
    <property type="protein sequence ID" value="KAL3319306.1"/>
    <property type="molecule type" value="Genomic_DNA"/>
</dbReference>
<organism evidence="1 2">
    <name type="scientific">Cichlidogyrus casuarinus</name>
    <dbReference type="NCBI Taxonomy" id="1844966"/>
    <lineage>
        <taxon>Eukaryota</taxon>
        <taxon>Metazoa</taxon>
        <taxon>Spiralia</taxon>
        <taxon>Lophotrochozoa</taxon>
        <taxon>Platyhelminthes</taxon>
        <taxon>Monogenea</taxon>
        <taxon>Monopisthocotylea</taxon>
        <taxon>Dactylogyridea</taxon>
        <taxon>Ancyrocephalidae</taxon>
        <taxon>Cichlidogyrus</taxon>
    </lineage>
</organism>
<protein>
    <submittedName>
        <fullName evidence="1">Uncharacterized protein</fullName>
    </submittedName>
</protein>
<dbReference type="AlphaFoldDB" id="A0ABD2QID4"/>